<feature type="compositionally biased region" description="Polar residues" evidence="1">
    <location>
        <begin position="255"/>
        <end position="270"/>
    </location>
</feature>
<reference evidence="3" key="1">
    <citation type="submission" date="2025-08" db="UniProtKB">
        <authorList>
            <consortium name="RefSeq"/>
        </authorList>
    </citation>
    <scope>IDENTIFICATION</scope>
    <source>
        <tissue evidence="3">Whole body</tissue>
    </source>
</reference>
<feature type="compositionally biased region" description="Basic and acidic residues" evidence="1">
    <location>
        <begin position="205"/>
        <end position="221"/>
    </location>
</feature>
<protein>
    <submittedName>
        <fullName evidence="3">Uncharacterized protein LOC135193604</fullName>
    </submittedName>
</protein>
<dbReference type="RefSeq" id="XP_064072832.1">
    <property type="nucleotide sequence ID" value="XM_064216762.1"/>
</dbReference>
<feature type="region of interest" description="Disordered" evidence="1">
    <location>
        <begin position="147"/>
        <end position="166"/>
    </location>
</feature>
<evidence type="ECO:0000256" key="1">
    <source>
        <dbReference type="SAM" id="MobiDB-lite"/>
    </source>
</evidence>
<organism evidence="2 3">
    <name type="scientific">Vanessa tameamea</name>
    <name type="common">Kamehameha butterfly</name>
    <dbReference type="NCBI Taxonomy" id="334116"/>
    <lineage>
        <taxon>Eukaryota</taxon>
        <taxon>Metazoa</taxon>
        <taxon>Ecdysozoa</taxon>
        <taxon>Arthropoda</taxon>
        <taxon>Hexapoda</taxon>
        <taxon>Insecta</taxon>
        <taxon>Pterygota</taxon>
        <taxon>Neoptera</taxon>
        <taxon>Endopterygota</taxon>
        <taxon>Lepidoptera</taxon>
        <taxon>Glossata</taxon>
        <taxon>Ditrysia</taxon>
        <taxon>Papilionoidea</taxon>
        <taxon>Nymphalidae</taxon>
        <taxon>Nymphalinae</taxon>
        <taxon>Vanessa</taxon>
    </lineage>
</organism>
<feature type="compositionally biased region" description="Basic and acidic residues" evidence="1">
    <location>
        <begin position="147"/>
        <end position="161"/>
    </location>
</feature>
<feature type="compositionally biased region" description="Polar residues" evidence="1">
    <location>
        <begin position="288"/>
        <end position="300"/>
    </location>
</feature>
<feature type="region of interest" description="Disordered" evidence="1">
    <location>
        <begin position="42"/>
        <end position="72"/>
    </location>
</feature>
<dbReference type="GeneID" id="135193604"/>
<sequence length="365" mass="41554">MAPDVCVPPDLTQKDNKIIIGKHPPKSTNVNKTSNVMILSNEKISPSEKMSNKSKNPEVTNHDNQKTIDQNDLVSDDEMTRTIVDNNVLKDIYHTSQNYKTFVNKIFLTIGKLFKAGTIGNNTEKLSKVSDIFDNIVNLFISENDSNVEKRDQETNTDSRPEQTNIQVASKTNAEIDMQLQTMKQERKDDEENEEVAAELPEIITRAEKEPTPEKQIEIPRTEAVAQPKKPQPPTETSNSYNYDQYHNLYMAQNQPTANTNGSNLAQNTRPPCPPPAPVQNIPPGLPYSNQSYYANQEAVNKSHRYPSKRPYSGHGSPYQRYPQQGNQVPNQQPLHNQQSFYPQYLHQQNLQMQGQMFSQNTPYH</sequence>
<feature type="region of interest" description="Disordered" evidence="1">
    <location>
        <begin position="255"/>
        <end position="335"/>
    </location>
</feature>
<dbReference type="Proteomes" id="UP001652626">
    <property type="component" value="Chromosome 13"/>
</dbReference>
<feature type="region of interest" description="Disordered" evidence="1">
    <location>
        <begin position="184"/>
        <end position="242"/>
    </location>
</feature>
<gene>
    <name evidence="3" type="primary">LOC135193604</name>
</gene>
<evidence type="ECO:0000313" key="3">
    <source>
        <dbReference type="RefSeq" id="XP_064072832.1"/>
    </source>
</evidence>
<feature type="compositionally biased region" description="Low complexity" evidence="1">
    <location>
        <begin position="323"/>
        <end position="334"/>
    </location>
</feature>
<evidence type="ECO:0000313" key="2">
    <source>
        <dbReference type="Proteomes" id="UP001652626"/>
    </source>
</evidence>
<accession>A0ABM4ANG2</accession>
<name>A0ABM4ANG2_VANTA</name>
<proteinExistence type="predicted"/>
<keyword evidence="2" id="KW-1185">Reference proteome</keyword>